<proteinExistence type="predicted"/>
<accession>A0ABW2WP96</accession>
<organism evidence="1 2">
    <name type="scientific">Streptomyces sanglieri</name>
    <dbReference type="NCBI Taxonomy" id="193460"/>
    <lineage>
        <taxon>Bacteria</taxon>
        <taxon>Bacillati</taxon>
        <taxon>Actinomycetota</taxon>
        <taxon>Actinomycetes</taxon>
        <taxon>Kitasatosporales</taxon>
        <taxon>Streptomycetaceae</taxon>
        <taxon>Streptomyces</taxon>
    </lineage>
</organism>
<protein>
    <submittedName>
        <fullName evidence="1">Uncharacterized protein</fullName>
    </submittedName>
</protein>
<reference evidence="2" key="1">
    <citation type="journal article" date="2019" name="Int. J. Syst. Evol. Microbiol.">
        <title>The Global Catalogue of Microorganisms (GCM) 10K type strain sequencing project: providing services to taxonomists for standard genome sequencing and annotation.</title>
        <authorList>
            <consortium name="The Broad Institute Genomics Platform"/>
            <consortium name="The Broad Institute Genome Sequencing Center for Infectious Disease"/>
            <person name="Wu L."/>
            <person name="Ma J."/>
        </authorList>
    </citation>
    <scope>NUCLEOTIDE SEQUENCE [LARGE SCALE GENOMIC DNA]</scope>
    <source>
        <strain evidence="2">JCM 12607</strain>
    </source>
</reference>
<sequence length="69" mass="8126">MKICDKEKDGHAVYAYLRHRNDLDADVPYDNTKGCTTHTMSSKKAYKYIRVCESVWGPDWCHQPVVYMR</sequence>
<gene>
    <name evidence="1" type="ORF">ACFQ2K_09830</name>
</gene>
<name>A0ABW2WP96_9ACTN</name>
<evidence type="ECO:0000313" key="2">
    <source>
        <dbReference type="Proteomes" id="UP001596915"/>
    </source>
</evidence>
<evidence type="ECO:0000313" key="1">
    <source>
        <dbReference type="EMBL" id="MFD0623060.1"/>
    </source>
</evidence>
<comment type="caution">
    <text evidence="1">The sequence shown here is derived from an EMBL/GenBank/DDBJ whole genome shotgun (WGS) entry which is preliminary data.</text>
</comment>
<keyword evidence="2" id="KW-1185">Reference proteome</keyword>
<dbReference type="EMBL" id="JBHTGL010000008">
    <property type="protein sequence ID" value="MFD0623060.1"/>
    <property type="molecule type" value="Genomic_DNA"/>
</dbReference>
<dbReference type="Proteomes" id="UP001596915">
    <property type="component" value="Unassembled WGS sequence"/>
</dbReference>